<reference evidence="2 4" key="2">
    <citation type="submission" date="2017-12" db="EMBL/GenBank/DDBJ databases">
        <title>Comparative Functional Genomics of Dry Heat Resistant strains isolated from the Viking Spacecraft.</title>
        <authorList>
            <person name="Seuylemezian A."/>
            <person name="Cooper K."/>
            <person name="Vaishampayan P."/>
        </authorList>
    </citation>
    <scope>NUCLEOTIDE SEQUENCE [LARGE SCALE GENOMIC DNA]</scope>
    <source>
        <strain evidence="2 4">ATCC 29669</strain>
    </source>
</reference>
<reference evidence="1 3" key="1">
    <citation type="submission" date="2017-11" db="EMBL/GenBank/DDBJ databases">
        <title>Comparitive Functional Genomics of Dry Heat Resistant strains isolated from the Viking Spacecraft.</title>
        <authorList>
            <person name="Seuylemezian A."/>
            <person name="Cooper K."/>
            <person name="Vaishampayan P."/>
        </authorList>
    </citation>
    <scope>NUCLEOTIDE SEQUENCE [LARGE SCALE GENOMIC DNA]</scope>
    <source>
        <strain evidence="1 3">M4.6</strain>
    </source>
</reference>
<evidence type="ECO:0000313" key="3">
    <source>
        <dbReference type="Proteomes" id="UP000234951"/>
    </source>
</evidence>
<evidence type="ECO:0000313" key="2">
    <source>
        <dbReference type="EMBL" id="PLR98343.1"/>
    </source>
</evidence>
<dbReference type="EMBL" id="PGVD01000022">
    <property type="protein sequence ID" value="PLR98343.1"/>
    <property type="molecule type" value="Genomic_DNA"/>
</dbReference>
<sequence length="79" mass="9708">MDKHDHYVNEKARKMVEEFKNGPDYLFLVKSIEKLSDVSQGKKMNSEYSIRYLENFLFRQFKYKIMQHDGKRLFIKKRN</sequence>
<dbReference type="AlphaFoldDB" id="A0A2N5GIG5"/>
<protein>
    <submittedName>
        <fullName evidence="1">Uncharacterized protein</fullName>
    </submittedName>
</protein>
<dbReference type="OrthoDB" id="9892051at2"/>
<evidence type="ECO:0000313" key="4">
    <source>
        <dbReference type="Proteomes" id="UP000235114"/>
    </source>
</evidence>
<proteinExistence type="predicted"/>
<dbReference type="Proteomes" id="UP000235114">
    <property type="component" value="Unassembled WGS sequence"/>
</dbReference>
<keyword evidence="4" id="KW-1185">Reference proteome</keyword>
<comment type="caution">
    <text evidence="1">The sequence shown here is derived from an EMBL/GenBank/DDBJ whole genome shotgun (WGS) entry which is preliminary data.</text>
</comment>
<dbReference type="Proteomes" id="UP000234951">
    <property type="component" value="Unassembled WGS sequence"/>
</dbReference>
<dbReference type="RefSeq" id="WP_101578606.1">
    <property type="nucleotide sequence ID" value="NZ_PGVA01000044.1"/>
</dbReference>
<name>A0A2N5GIG5_9BACI</name>
<gene>
    <name evidence="1" type="ORF">CU635_17155</name>
    <name evidence="2" type="ORF">CVD25_08215</name>
</gene>
<accession>A0A2N5GIG5</accession>
<evidence type="ECO:0000313" key="1">
    <source>
        <dbReference type="EMBL" id="PLR80779.1"/>
    </source>
</evidence>
<dbReference type="EMBL" id="PGVA01000044">
    <property type="protein sequence ID" value="PLR80779.1"/>
    <property type="molecule type" value="Genomic_DNA"/>
</dbReference>
<organism evidence="1 3">
    <name type="scientific">Bacillus canaveralius</name>
    <dbReference type="NCBI Taxonomy" id="1403243"/>
    <lineage>
        <taxon>Bacteria</taxon>
        <taxon>Bacillati</taxon>
        <taxon>Bacillota</taxon>
        <taxon>Bacilli</taxon>
        <taxon>Bacillales</taxon>
        <taxon>Bacillaceae</taxon>
        <taxon>Bacillus</taxon>
    </lineage>
</organism>